<dbReference type="RefSeq" id="XP_044365908.1">
    <property type="nucleotide sequence ID" value="XM_044509973.1"/>
</dbReference>
<name>A0A3B6HZN8_WHEAT</name>
<dbReference type="GeneID" id="123087855"/>
<keyword evidence="2" id="KW-0809">Transit peptide</keyword>
<dbReference type="GO" id="GO:0005759">
    <property type="term" value="C:mitochondrial matrix"/>
    <property type="evidence" value="ECO:0000318"/>
    <property type="project" value="GO_Central"/>
</dbReference>
<dbReference type="Gramene" id="TraesLAC4A03G02144360.1">
    <property type="protein sequence ID" value="TraesLAC4A03G02144360.1"/>
    <property type="gene ID" value="TraesLAC4A03G02144360"/>
</dbReference>
<dbReference type="Gramene" id="TraesARI4A03G02228440.1">
    <property type="protein sequence ID" value="TraesARI4A03G02228440.1"/>
    <property type="gene ID" value="TraesARI4A03G02228440"/>
</dbReference>
<dbReference type="Gramene" id="TraesWEE_scaffold_027890_01G000200.1">
    <property type="protein sequence ID" value="TraesWEE_scaffold_027890_01G000200.1"/>
    <property type="gene ID" value="TraesWEE_scaffold_027890_01G000200"/>
</dbReference>
<dbReference type="OrthoDB" id="191995at2759"/>
<dbReference type="Gene3D" id="3.30.1360.120">
    <property type="entry name" value="Probable tRNA modification gtpase trme, domain 1"/>
    <property type="match status" value="2"/>
</dbReference>
<organism evidence="6">
    <name type="scientific">Triticum aestivum</name>
    <name type="common">Wheat</name>
    <dbReference type="NCBI Taxonomy" id="4565"/>
    <lineage>
        <taxon>Eukaryota</taxon>
        <taxon>Viridiplantae</taxon>
        <taxon>Streptophyta</taxon>
        <taxon>Embryophyta</taxon>
        <taxon>Tracheophyta</taxon>
        <taxon>Spermatophyta</taxon>
        <taxon>Magnoliopsida</taxon>
        <taxon>Liliopsida</taxon>
        <taxon>Poales</taxon>
        <taxon>Poaceae</taxon>
        <taxon>BOP clade</taxon>
        <taxon>Pooideae</taxon>
        <taxon>Triticodae</taxon>
        <taxon>Triticeae</taxon>
        <taxon>Triticinae</taxon>
        <taxon>Triticum</taxon>
    </lineage>
</organism>
<evidence type="ECO:0000313" key="7">
    <source>
        <dbReference type="Proteomes" id="UP000019116"/>
    </source>
</evidence>
<dbReference type="InterPro" id="IPR017703">
    <property type="entry name" value="YgfZ/GCV_T_CS"/>
</dbReference>
<dbReference type="Gramene" id="TraesCS4A03G0915900.1">
    <property type="protein sequence ID" value="TraesCS4A03G0915900.1.CDS"/>
    <property type="gene ID" value="TraesCS4A03G0915900"/>
</dbReference>
<evidence type="ECO:0000256" key="1">
    <source>
        <dbReference type="ARBA" id="ARBA00004173"/>
    </source>
</evidence>
<reference evidence="6" key="1">
    <citation type="submission" date="2018-08" db="EMBL/GenBank/DDBJ databases">
        <authorList>
            <person name="Rossello M."/>
        </authorList>
    </citation>
    <scope>NUCLEOTIDE SEQUENCE [LARGE SCALE GENOMIC DNA]</scope>
    <source>
        <strain evidence="6">cv. Chinese Spring</strain>
    </source>
</reference>
<dbReference type="InterPro" id="IPR027266">
    <property type="entry name" value="TrmE/GcvT-like"/>
</dbReference>
<dbReference type="Gramene" id="TraesKAR4A01G0434520.1">
    <property type="protein sequence ID" value="cds.TraesKAR4A01G0434520.1"/>
    <property type="gene ID" value="TraesKAR4A01G0434520"/>
</dbReference>
<reference evidence="6" key="2">
    <citation type="submission" date="2018-10" db="UniProtKB">
        <authorList>
            <consortium name="EnsemblPlants"/>
        </authorList>
    </citation>
    <scope>IDENTIFICATION</scope>
</reference>
<evidence type="ECO:0000313" key="6">
    <source>
        <dbReference type="EnsemblPlants" id="TraesCS4A02G371400.1"/>
    </source>
</evidence>
<dbReference type="InterPro" id="IPR057460">
    <property type="entry name" value="CAF17_C"/>
</dbReference>
<comment type="subcellular location">
    <subcellularLocation>
        <location evidence="1">Mitochondrion</location>
    </subcellularLocation>
</comment>
<sequence length="410" mass="44664">MLPFARRLARRGPGAVTRRLLHTGPPAGPGVLASRLASRAVVRFRGPEAARFLNSLLTNDVLLSHGAPASSQPQRYAPTPNAPARAPPPRYAALLTPQGRFLYDLFLYRPAPRSQMLDRTGSAPQTGERPGGEDGEGGGEVLADVDAAEVDELLACFKRYRLRSKVEIDNVSEEFLCWQRFGNDVAHAEPSTQEPEAQSIGWGQGSDHAAESSAQGNGHGWQWLKDPRLDILGYRGIFPADTIPPLVEADKEADERHYLLWRIENGVAEGSTEIPKGEAIPLEYNLAGLNAISFDKGCYIGQELIARTHHRGVIRKRLIPLKFVDENDKELEQAVAPGSDVVDDASGKKVGTVSTALGSRGMGLLRLEAALKENAILTISDNQDVRVKAIKPDWWPAEWTEVLGQQSAVA</sequence>
<evidence type="ECO:0000256" key="2">
    <source>
        <dbReference type="ARBA" id="ARBA00022946"/>
    </source>
</evidence>
<dbReference type="GO" id="GO:0016226">
    <property type="term" value="P:iron-sulfur cluster assembly"/>
    <property type="evidence" value="ECO:0000318"/>
    <property type="project" value="GO_Central"/>
</dbReference>
<dbReference type="Gramene" id="TraesSTA4A03G02188400.1">
    <property type="protein sequence ID" value="TraesSTA4A03G02188400.1"/>
    <property type="gene ID" value="TraesSTA4A03G02188400"/>
</dbReference>
<evidence type="ECO:0000259" key="5">
    <source>
        <dbReference type="Pfam" id="PF25455"/>
    </source>
</evidence>
<dbReference type="Gramene" id="TraesCAD_scaffold_070742_01G000300.1">
    <property type="protein sequence ID" value="TraesCAD_scaffold_070742_01G000300.1"/>
    <property type="gene ID" value="TraesCAD_scaffold_070742_01G000300"/>
</dbReference>
<accession>A0A3B6HZN8</accession>
<dbReference type="AlphaFoldDB" id="A0A3B6HZN8"/>
<evidence type="ECO:0000256" key="4">
    <source>
        <dbReference type="SAM" id="MobiDB-lite"/>
    </source>
</evidence>
<evidence type="ECO:0000256" key="3">
    <source>
        <dbReference type="ARBA" id="ARBA00023128"/>
    </source>
</evidence>
<feature type="region of interest" description="Disordered" evidence="4">
    <location>
        <begin position="188"/>
        <end position="219"/>
    </location>
</feature>
<feature type="region of interest" description="Disordered" evidence="4">
    <location>
        <begin position="67"/>
        <end position="89"/>
    </location>
</feature>
<gene>
    <name evidence="6" type="primary">LOC123087855</name>
</gene>
<dbReference type="SMR" id="A0A3B6HZN8"/>
<feature type="domain" description="CAF17 C-terminal" evidence="5">
    <location>
        <begin position="315"/>
        <end position="396"/>
    </location>
</feature>
<proteinExistence type="predicted"/>
<dbReference type="FunFam" id="3.30.1360.120:FF:000024">
    <property type="entry name" value="Putative transferase, mitochondrial"/>
    <property type="match status" value="1"/>
</dbReference>
<dbReference type="PANTHER" id="PTHR22602:SF0">
    <property type="entry name" value="TRANSFERASE CAF17, MITOCHONDRIAL-RELATED"/>
    <property type="match status" value="1"/>
</dbReference>
<dbReference type="Gramene" id="TraesPARA_EIv1.0_1206030.1">
    <property type="protein sequence ID" value="TraesPARA_EIv1.0_1206030.1.CDS"/>
    <property type="gene ID" value="TraesPARA_EIv1.0_1206030"/>
</dbReference>
<dbReference type="EnsemblPlants" id="TraesCS4A02G371400.1">
    <property type="protein sequence ID" value="TraesCS4A02G371400.1"/>
    <property type="gene ID" value="TraesCS4A02G371400"/>
</dbReference>
<dbReference type="PANTHER" id="PTHR22602">
    <property type="entry name" value="TRANSFERASE CAF17, MITOCHONDRIAL-RELATED"/>
    <property type="match status" value="1"/>
</dbReference>
<feature type="region of interest" description="Disordered" evidence="4">
    <location>
        <begin position="115"/>
        <end position="140"/>
    </location>
</feature>
<dbReference type="NCBIfam" id="TIGR03317">
    <property type="entry name" value="ygfZ_signature"/>
    <property type="match status" value="1"/>
</dbReference>
<dbReference type="Proteomes" id="UP000019116">
    <property type="component" value="Chromosome 4A"/>
</dbReference>
<protein>
    <recommendedName>
        <fullName evidence="5">CAF17 C-terminal domain-containing protein</fullName>
    </recommendedName>
</protein>
<dbReference type="InterPro" id="IPR045179">
    <property type="entry name" value="YgfZ/GcvT"/>
</dbReference>
<dbReference type="Gramene" id="TraesROB_scaffold_037717_01G000100.1">
    <property type="protein sequence ID" value="TraesROB_scaffold_037717_01G000100.1"/>
    <property type="gene ID" value="TraesROB_scaffold_037717_01G000100"/>
</dbReference>
<dbReference type="OMA" id="NMLVAND"/>
<dbReference type="SUPFAM" id="SSF103025">
    <property type="entry name" value="Folate-binding domain"/>
    <property type="match status" value="1"/>
</dbReference>
<dbReference type="Gramene" id="TraesCLE_scaffold_015006_01G000100.1">
    <property type="protein sequence ID" value="TraesCLE_scaffold_015006_01G000100.1"/>
    <property type="gene ID" value="TraesCLE_scaffold_015006_01G000100"/>
</dbReference>
<keyword evidence="3" id="KW-0496">Mitochondrion</keyword>
<keyword evidence="7" id="KW-1185">Reference proteome</keyword>
<dbReference type="Gramene" id="TraesMAC4A03G02188610.1">
    <property type="protein sequence ID" value="TraesMAC4A03G02188610.1"/>
    <property type="gene ID" value="TraesMAC4A03G02188610"/>
</dbReference>
<dbReference type="Gramene" id="TraesCS4A02G371400.1">
    <property type="protein sequence ID" value="TraesCS4A02G371400.1"/>
    <property type="gene ID" value="TraesCS4A02G371400"/>
</dbReference>
<dbReference type="STRING" id="4565.A0A3B6HZN8"/>
<dbReference type="Pfam" id="PF25455">
    <property type="entry name" value="Beta-barrel_CAF17_C"/>
    <property type="match status" value="1"/>
</dbReference>